<feature type="domain" description="Core-binding (CB)" evidence="6">
    <location>
        <begin position="110"/>
        <end position="202"/>
    </location>
</feature>
<evidence type="ECO:0000313" key="8">
    <source>
        <dbReference type="Proteomes" id="UP000057820"/>
    </source>
</evidence>
<evidence type="ECO:0000256" key="1">
    <source>
        <dbReference type="ARBA" id="ARBA00022908"/>
    </source>
</evidence>
<dbReference type="Gene3D" id="1.10.150.130">
    <property type="match status" value="1"/>
</dbReference>
<dbReference type="PROSITE" id="PS51900">
    <property type="entry name" value="CB"/>
    <property type="match status" value="1"/>
</dbReference>
<keyword evidence="3" id="KW-0233">DNA recombination</keyword>
<evidence type="ECO:0000313" key="7">
    <source>
        <dbReference type="EMBL" id="CRY73722.1"/>
    </source>
</evidence>
<dbReference type="InterPro" id="IPR050090">
    <property type="entry name" value="Tyrosine_recombinase_XerCD"/>
</dbReference>
<name>A0A0H5NEY2_NOCFR</name>
<protein>
    <submittedName>
        <fullName evidence="7">Tyrosine recombinase XerD</fullName>
    </submittedName>
</protein>
<dbReference type="CDD" id="cd01189">
    <property type="entry name" value="INT_ICEBs1_C_like"/>
    <property type="match status" value="1"/>
</dbReference>
<evidence type="ECO:0000256" key="2">
    <source>
        <dbReference type="ARBA" id="ARBA00023125"/>
    </source>
</evidence>
<dbReference type="Pfam" id="PF14659">
    <property type="entry name" value="Phage_int_SAM_3"/>
    <property type="match status" value="1"/>
</dbReference>
<evidence type="ECO:0000256" key="4">
    <source>
        <dbReference type="PROSITE-ProRule" id="PRU01248"/>
    </source>
</evidence>
<dbReference type="InterPro" id="IPR010998">
    <property type="entry name" value="Integrase_recombinase_N"/>
</dbReference>
<dbReference type="InterPro" id="IPR013762">
    <property type="entry name" value="Integrase-like_cat_sf"/>
</dbReference>
<sequence>MELREGRWFETIVVEADTKAELTKRVAAVKRTLKQLERERPKPRRMPGEGSIFQRGDGMWVGQLELEPPPGGGRARSKPVYSKDRATVVKKLAQLKADLAKGMRQLDQQLTVAEWLEHWSTEIAPGKVRPHVLKSYRSAIRTRIVPAIGTRKLSQLEPQHVRHMHKHILSSTYTRNGQQHPYSTRSVEEAHNVLSAALGDAVSEGKAHRNVAELVTRPQVLSESHGALTSEQARAVLLSALREPDPLVTRWAAGLMLGGRQGELLGLQWDRVFLEDGSLDLAWQLEWLPLKKGAEPDDPKRFDVPAGFEHVPLWRGAALTRPKTSASQRVIPLPEPLAAILEVYRETWQPNPWGLVWVAQGARGQGVKPISDVLDRKGWKKAQQRAGISEPVDVHAMRGTTATLLLEAGVDARVIQAILGHASVVTTRGYQRVDLALARKALGNLHGLLDLGEMSQPEK</sequence>
<proteinExistence type="predicted"/>
<dbReference type="Pfam" id="PF00589">
    <property type="entry name" value="Phage_integrase"/>
    <property type="match status" value="1"/>
</dbReference>
<dbReference type="Gene3D" id="1.10.443.10">
    <property type="entry name" value="Intergrase catalytic core"/>
    <property type="match status" value="1"/>
</dbReference>
<accession>A0A0H5NEY2</accession>
<dbReference type="GO" id="GO:0015074">
    <property type="term" value="P:DNA integration"/>
    <property type="evidence" value="ECO:0007669"/>
    <property type="project" value="UniProtKB-KW"/>
</dbReference>
<evidence type="ECO:0000259" key="6">
    <source>
        <dbReference type="PROSITE" id="PS51900"/>
    </source>
</evidence>
<dbReference type="SUPFAM" id="SSF56349">
    <property type="entry name" value="DNA breaking-rejoining enzymes"/>
    <property type="match status" value="1"/>
</dbReference>
<dbReference type="InterPro" id="IPR044068">
    <property type="entry name" value="CB"/>
</dbReference>
<dbReference type="PROSITE" id="PS51898">
    <property type="entry name" value="TYR_RECOMBINASE"/>
    <property type="match status" value="1"/>
</dbReference>
<dbReference type="PANTHER" id="PTHR30349:SF91">
    <property type="entry name" value="INTA PROTEIN"/>
    <property type="match status" value="1"/>
</dbReference>
<feature type="domain" description="Tyr recombinase" evidence="5">
    <location>
        <begin position="223"/>
        <end position="443"/>
    </location>
</feature>
<evidence type="ECO:0000256" key="3">
    <source>
        <dbReference type="ARBA" id="ARBA00023172"/>
    </source>
</evidence>
<keyword evidence="2 4" id="KW-0238">DNA-binding</keyword>
<dbReference type="AlphaFoldDB" id="A0A0H5NEY2"/>
<dbReference type="PANTHER" id="PTHR30349">
    <property type="entry name" value="PHAGE INTEGRASE-RELATED"/>
    <property type="match status" value="1"/>
</dbReference>
<keyword evidence="1" id="KW-0229">DNA integration</keyword>
<dbReference type="InterPro" id="IPR004107">
    <property type="entry name" value="Integrase_SAM-like_N"/>
</dbReference>
<organism evidence="7 8">
    <name type="scientific">Nocardia farcinica</name>
    <dbReference type="NCBI Taxonomy" id="37329"/>
    <lineage>
        <taxon>Bacteria</taxon>
        <taxon>Bacillati</taxon>
        <taxon>Actinomycetota</taxon>
        <taxon>Actinomycetes</taxon>
        <taxon>Mycobacteriales</taxon>
        <taxon>Nocardiaceae</taxon>
        <taxon>Nocardia</taxon>
    </lineage>
</organism>
<dbReference type="KEGG" id="nfr:ERS450000_00282"/>
<evidence type="ECO:0000259" key="5">
    <source>
        <dbReference type="PROSITE" id="PS51898"/>
    </source>
</evidence>
<dbReference type="Proteomes" id="UP000057820">
    <property type="component" value="Chromosome 1"/>
</dbReference>
<dbReference type="EMBL" id="LN868938">
    <property type="protein sequence ID" value="CRY73722.1"/>
    <property type="molecule type" value="Genomic_DNA"/>
</dbReference>
<gene>
    <name evidence="7" type="primary">xerD_1</name>
    <name evidence="7" type="ORF">ERS450000_00282</name>
</gene>
<reference evidence="8" key="1">
    <citation type="submission" date="2015-03" db="EMBL/GenBank/DDBJ databases">
        <authorList>
            <consortium name="Pathogen Informatics"/>
        </authorList>
    </citation>
    <scope>NUCLEOTIDE SEQUENCE [LARGE SCALE GENOMIC DNA]</scope>
    <source>
        <strain evidence="8">NCTC11134</strain>
    </source>
</reference>
<dbReference type="GO" id="GO:0003677">
    <property type="term" value="F:DNA binding"/>
    <property type="evidence" value="ECO:0007669"/>
    <property type="project" value="UniProtKB-UniRule"/>
</dbReference>
<dbReference type="InterPro" id="IPR011010">
    <property type="entry name" value="DNA_brk_join_enz"/>
</dbReference>
<dbReference type="RefSeq" id="WP_062954205.1">
    <property type="nucleotide sequence ID" value="NZ_CP031418.1"/>
</dbReference>
<dbReference type="InterPro" id="IPR002104">
    <property type="entry name" value="Integrase_catalytic"/>
</dbReference>
<dbReference type="GO" id="GO:0006310">
    <property type="term" value="P:DNA recombination"/>
    <property type="evidence" value="ECO:0007669"/>
    <property type="project" value="UniProtKB-KW"/>
</dbReference>